<name>A0A180GGF4_PUCT1</name>
<keyword evidence="6" id="KW-0805">Transcription regulation</keyword>
<evidence type="ECO:0000256" key="4">
    <source>
        <dbReference type="ARBA" id="ARBA00022771"/>
    </source>
</evidence>
<dbReference type="EMBL" id="ADAS02000075">
    <property type="protein sequence ID" value="OAV91755.1"/>
    <property type="molecule type" value="Genomic_DNA"/>
</dbReference>
<dbReference type="EnsemblFungi" id="PTTG_03760-t43_1">
    <property type="protein sequence ID" value="PTTG_03760-t43_1-p1"/>
    <property type="gene ID" value="PTTG_03760"/>
</dbReference>
<dbReference type="VEuPathDB" id="FungiDB:PTTG_03760"/>
<dbReference type="PROSITE" id="PS00028">
    <property type="entry name" value="ZINC_FINGER_C2H2_1"/>
    <property type="match status" value="2"/>
</dbReference>
<reference evidence="12" key="2">
    <citation type="submission" date="2016-05" db="EMBL/GenBank/DDBJ databases">
        <title>Comparative analysis highlights variable genome content of wheat rusts and divergence of the mating loci.</title>
        <authorList>
            <person name="Cuomo C.A."/>
            <person name="Bakkeren G."/>
            <person name="Szabo L."/>
            <person name="Khalil H."/>
            <person name="Joly D."/>
            <person name="Goldberg J."/>
            <person name="Young S."/>
            <person name="Zeng Q."/>
            <person name="Fellers J."/>
        </authorList>
    </citation>
    <scope>NUCLEOTIDE SEQUENCE [LARGE SCALE GENOMIC DNA]</scope>
    <source>
        <strain evidence="12">1-1 BBBD Race 1</strain>
    </source>
</reference>
<keyword evidence="8" id="KW-0539">Nucleus</keyword>
<dbReference type="InterPro" id="IPR013087">
    <property type="entry name" value="Znf_C2H2_type"/>
</dbReference>
<keyword evidence="4 9" id="KW-0863">Zinc-finger</keyword>
<reference evidence="12" key="1">
    <citation type="submission" date="2009-11" db="EMBL/GenBank/DDBJ databases">
        <authorList>
            <consortium name="The Broad Institute Genome Sequencing Platform"/>
            <person name="Ward D."/>
            <person name="Feldgarden M."/>
            <person name="Earl A."/>
            <person name="Young S.K."/>
            <person name="Zeng Q."/>
            <person name="Koehrsen M."/>
            <person name="Alvarado L."/>
            <person name="Berlin A."/>
            <person name="Bochicchio J."/>
            <person name="Borenstein D."/>
            <person name="Chapman S.B."/>
            <person name="Chen Z."/>
            <person name="Engels R."/>
            <person name="Freedman E."/>
            <person name="Gellesch M."/>
            <person name="Goldberg J."/>
            <person name="Griggs A."/>
            <person name="Gujja S."/>
            <person name="Heilman E."/>
            <person name="Heiman D."/>
            <person name="Hepburn T."/>
            <person name="Howarth C."/>
            <person name="Jen D."/>
            <person name="Larson L."/>
            <person name="Lewis B."/>
            <person name="Mehta T."/>
            <person name="Park D."/>
            <person name="Pearson M."/>
            <person name="Roberts A."/>
            <person name="Saif S."/>
            <person name="Shea T."/>
            <person name="Shenoy N."/>
            <person name="Sisk P."/>
            <person name="Stolte C."/>
            <person name="Sykes S."/>
            <person name="Thomson T."/>
            <person name="Walk T."/>
            <person name="White J."/>
            <person name="Yandava C."/>
            <person name="Izard J."/>
            <person name="Baranova O.V."/>
            <person name="Blanton J.M."/>
            <person name="Tanner A.C."/>
            <person name="Dewhirst F.E."/>
            <person name="Haas B."/>
            <person name="Nusbaum C."/>
            <person name="Birren B."/>
        </authorList>
    </citation>
    <scope>NUCLEOTIDE SEQUENCE [LARGE SCALE GENOMIC DNA]</scope>
    <source>
        <strain evidence="12">1-1 BBBD Race 1</strain>
    </source>
</reference>
<dbReference type="FunFam" id="3.30.160.60:FF:000761">
    <property type="entry name" value="Zinc finger protein 449"/>
    <property type="match status" value="1"/>
</dbReference>
<keyword evidence="7" id="KW-0804">Transcription</keyword>
<dbReference type="PANTHER" id="PTHR23235:SF120">
    <property type="entry name" value="KRUPPEL-LIKE FACTOR 15"/>
    <property type="match status" value="1"/>
</dbReference>
<dbReference type="InterPro" id="IPR036236">
    <property type="entry name" value="Znf_C2H2_sf"/>
</dbReference>
<evidence type="ECO:0000313" key="14">
    <source>
        <dbReference type="Proteomes" id="UP000005240"/>
    </source>
</evidence>
<dbReference type="GO" id="GO:0008270">
    <property type="term" value="F:zinc ion binding"/>
    <property type="evidence" value="ECO:0007669"/>
    <property type="project" value="UniProtKB-KW"/>
</dbReference>
<keyword evidence="3" id="KW-0677">Repeat</keyword>
<evidence type="ECO:0000256" key="6">
    <source>
        <dbReference type="ARBA" id="ARBA00023015"/>
    </source>
</evidence>
<sequence length="412" mass="45445">MNPHISSWPMADLDAQSQSRAEPAQEAGHRPLVHPEAQEYDQALLDFDLDTYHHLFTQDIPHSASSALELDYPHPQFTSAFQLQPPAASATTPASDPNSPPSSASSSGPPNQLVCLQSPAWSSLDQLFLAALPQPPQSSPLFPLDRIPNPASSFDQSHQQQPFNLLNNLSLDFALEPHHWNLAFDPTYSSSSDIPLDFYSHSSFLQPSDCIEFTENDCQQQLVQPMFLHDQHPSPPEQHFKLSNRPGPEEEEHGGAELPACVDHPEEPITAFASPASRQETPSAPTIPMKRARSSHSQSDERPLSVAPPQPAVNPADLAGRQLIEPDSHHNIQLQTSQESKPKRAKARSSNPSSVKPHVCPECGKSFPRLTSLTQHKTTHNGERPFRCGFEGCNKSFTTSSNCKRHCKTHQP</sequence>
<feature type="region of interest" description="Disordered" evidence="10">
    <location>
        <begin position="1"/>
        <end position="31"/>
    </location>
</feature>
<reference evidence="13" key="4">
    <citation type="submission" date="2025-05" db="UniProtKB">
        <authorList>
            <consortium name="EnsemblFungi"/>
        </authorList>
    </citation>
    <scope>IDENTIFICATION</scope>
    <source>
        <strain evidence="13">isolate 1-1 / race 1 (BBBD)</strain>
    </source>
</reference>
<feature type="region of interest" description="Disordered" evidence="10">
    <location>
        <begin position="84"/>
        <end position="111"/>
    </location>
</feature>
<evidence type="ECO:0000256" key="10">
    <source>
        <dbReference type="SAM" id="MobiDB-lite"/>
    </source>
</evidence>
<dbReference type="PROSITE" id="PS50157">
    <property type="entry name" value="ZINC_FINGER_C2H2_2"/>
    <property type="match status" value="2"/>
</dbReference>
<protein>
    <recommendedName>
        <fullName evidence="11">C2H2-type domain-containing protein</fullName>
    </recommendedName>
</protein>
<dbReference type="AlphaFoldDB" id="A0A180GGF4"/>
<keyword evidence="5" id="KW-0862">Zinc</keyword>
<dbReference type="Pfam" id="PF13912">
    <property type="entry name" value="zf-C2H2_6"/>
    <property type="match status" value="1"/>
</dbReference>
<dbReference type="PANTHER" id="PTHR23235">
    <property type="entry name" value="KRUEPPEL-LIKE TRANSCRIPTION FACTOR"/>
    <property type="match status" value="1"/>
</dbReference>
<dbReference type="FunFam" id="3.30.160.60:FF:000125">
    <property type="entry name" value="Putative zinc finger protein 143"/>
    <property type="match status" value="1"/>
</dbReference>
<evidence type="ECO:0000256" key="1">
    <source>
        <dbReference type="ARBA" id="ARBA00006991"/>
    </source>
</evidence>
<evidence type="ECO:0000256" key="2">
    <source>
        <dbReference type="ARBA" id="ARBA00022723"/>
    </source>
</evidence>
<proteinExistence type="inferred from homology"/>
<evidence type="ECO:0000256" key="3">
    <source>
        <dbReference type="ARBA" id="ARBA00022737"/>
    </source>
</evidence>
<feature type="domain" description="C2H2-type" evidence="11">
    <location>
        <begin position="386"/>
        <end position="412"/>
    </location>
</feature>
<reference evidence="13 14" key="3">
    <citation type="journal article" date="2017" name="G3 (Bethesda)">
        <title>Comparative analysis highlights variable genome content of wheat rusts and divergence of the mating loci.</title>
        <authorList>
            <person name="Cuomo C.A."/>
            <person name="Bakkeren G."/>
            <person name="Khalil H.B."/>
            <person name="Panwar V."/>
            <person name="Joly D."/>
            <person name="Linning R."/>
            <person name="Sakthikumar S."/>
            <person name="Song X."/>
            <person name="Adiconis X."/>
            <person name="Fan L."/>
            <person name="Goldberg J.M."/>
            <person name="Levin J.Z."/>
            <person name="Young S."/>
            <person name="Zeng Q."/>
            <person name="Anikster Y."/>
            <person name="Bruce M."/>
            <person name="Wang M."/>
            <person name="Yin C."/>
            <person name="McCallum B."/>
            <person name="Szabo L.J."/>
            <person name="Hulbert S."/>
            <person name="Chen X."/>
            <person name="Fellers J.P."/>
        </authorList>
    </citation>
    <scope>NUCLEOTIDE SEQUENCE</scope>
    <source>
        <strain evidence="13">isolate 1-1 / race 1 (BBBD)</strain>
        <strain evidence="14">Isolate 1-1 / race 1 (BBBD)</strain>
    </source>
</reference>
<dbReference type="OrthoDB" id="6077919at2759"/>
<dbReference type="Proteomes" id="UP000005240">
    <property type="component" value="Unassembled WGS sequence"/>
</dbReference>
<dbReference type="SMART" id="SM00355">
    <property type="entry name" value="ZnF_C2H2"/>
    <property type="match status" value="2"/>
</dbReference>
<keyword evidence="14" id="KW-1185">Reference proteome</keyword>
<accession>A0A180GGF4</accession>
<organism evidence="12">
    <name type="scientific">Puccinia triticina (isolate 1-1 / race 1 (BBBD))</name>
    <name type="common">Brown leaf rust fungus</name>
    <dbReference type="NCBI Taxonomy" id="630390"/>
    <lineage>
        <taxon>Eukaryota</taxon>
        <taxon>Fungi</taxon>
        <taxon>Dikarya</taxon>
        <taxon>Basidiomycota</taxon>
        <taxon>Pucciniomycotina</taxon>
        <taxon>Pucciniomycetes</taxon>
        <taxon>Pucciniales</taxon>
        <taxon>Pucciniaceae</taxon>
        <taxon>Puccinia</taxon>
    </lineage>
</organism>
<feature type="domain" description="C2H2-type" evidence="11">
    <location>
        <begin position="358"/>
        <end position="385"/>
    </location>
</feature>
<dbReference type="GO" id="GO:0000978">
    <property type="term" value="F:RNA polymerase II cis-regulatory region sequence-specific DNA binding"/>
    <property type="evidence" value="ECO:0007669"/>
    <property type="project" value="UniProtKB-ARBA"/>
</dbReference>
<evidence type="ECO:0000256" key="8">
    <source>
        <dbReference type="ARBA" id="ARBA00023242"/>
    </source>
</evidence>
<dbReference type="STRING" id="630390.A0A180GGF4"/>
<keyword evidence="2" id="KW-0479">Metal-binding</keyword>
<feature type="compositionally biased region" description="Low complexity" evidence="10">
    <location>
        <begin position="85"/>
        <end position="110"/>
    </location>
</feature>
<dbReference type="SUPFAM" id="SSF57667">
    <property type="entry name" value="beta-beta-alpha zinc fingers"/>
    <property type="match status" value="1"/>
</dbReference>
<feature type="region of interest" description="Disordered" evidence="10">
    <location>
        <begin position="229"/>
        <end position="361"/>
    </location>
</feature>
<evidence type="ECO:0000256" key="5">
    <source>
        <dbReference type="ARBA" id="ARBA00022833"/>
    </source>
</evidence>
<dbReference type="GO" id="GO:0000981">
    <property type="term" value="F:DNA-binding transcription factor activity, RNA polymerase II-specific"/>
    <property type="evidence" value="ECO:0007669"/>
    <property type="project" value="TreeGrafter"/>
</dbReference>
<comment type="similarity">
    <text evidence="1">Belongs to the krueppel C2H2-type zinc-finger protein family.</text>
</comment>
<evidence type="ECO:0000256" key="9">
    <source>
        <dbReference type="PROSITE-ProRule" id="PRU00042"/>
    </source>
</evidence>
<evidence type="ECO:0000313" key="13">
    <source>
        <dbReference type="EnsemblFungi" id="PTTG_03760-t43_1-p1"/>
    </source>
</evidence>
<dbReference type="Gene3D" id="3.30.160.60">
    <property type="entry name" value="Classic Zinc Finger"/>
    <property type="match status" value="2"/>
</dbReference>
<evidence type="ECO:0000256" key="7">
    <source>
        <dbReference type="ARBA" id="ARBA00023163"/>
    </source>
</evidence>
<evidence type="ECO:0000313" key="12">
    <source>
        <dbReference type="EMBL" id="OAV91755.1"/>
    </source>
</evidence>
<evidence type="ECO:0000259" key="11">
    <source>
        <dbReference type="PROSITE" id="PS50157"/>
    </source>
</evidence>
<gene>
    <name evidence="12" type="ORF">PTTG_03760</name>
</gene>